<feature type="non-terminal residue" evidence="11">
    <location>
        <position position="424"/>
    </location>
</feature>
<evidence type="ECO:0000256" key="7">
    <source>
        <dbReference type="ARBA" id="ARBA00023136"/>
    </source>
</evidence>
<dbReference type="GO" id="GO:0007165">
    <property type="term" value="P:signal transduction"/>
    <property type="evidence" value="ECO:0007669"/>
    <property type="project" value="UniProtKB-KW"/>
</dbReference>
<evidence type="ECO:0000256" key="9">
    <source>
        <dbReference type="ARBA" id="ARBA00023224"/>
    </source>
</evidence>
<evidence type="ECO:0000256" key="3">
    <source>
        <dbReference type="ARBA" id="ARBA00022606"/>
    </source>
</evidence>
<keyword evidence="2" id="KW-1003">Cell membrane</keyword>
<dbReference type="GO" id="GO:0005886">
    <property type="term" value="C:plasma membrane"/>
    <property type="evidence" value="ECO:0007669"/>
    <property type="project" value="UniProtKB-SubCell"/>
</dbReference>
<keyword evidence="5" id="KW-0552">Olfaction</keyword>
<dbReference type="GO" id="GO:0004984">
    <property type="term" value="F:olfactory receptor activity"/>
    <property type="evidence" value="ECO:0007669"/>
    <property type="project" value="InterPro"/>
</dbReference>
<keyword evidence="9" id="KW-0807">Transducer</keyword>
<dbReference type="AlphaFoldDB" id="A0A146JVP7"/>
<dbReference type="EMBL" id="GEDO01000034">
    <property type="protein sequence ID" value="JAP88592.1"/>
    <property type="molecule type" value="mRNA"/>
</dbReference>
<dbReference type="GO" id="GO:0005549">
    <property type="term" value="F:odorant binding"/>
    <property type="evidence" value="ECO:0007669"/>
    <property type="project" value="InterPro"/>
</dbReference>
<keyword evidence="8" id="KW-0675">Receptor</keyword>
<keyword evidence="3" id="KW-0716">Sensory transduction</keyword>
<feature type="transmembrane region" description="Helical" evidence="10">
    <location>
        <begin position="94"/>
        <end position="116"/>
    </location>
</feature>
<dbReference type="PANTHER" id="PTHR21137:SF35">
    <property type="entry name" value="ODORANT RECEPTOR 19A-RELATED"/>
    <property type="match status" value="1"/>
</dbReference>
<accession>A0A146JVP7</accession>
<keyword evidence="7 10" id="KW-0472">Membrane</keyword>
<keyword evidence="4 10" id="KW-0812">Transmembrane</keyword>
<organism evidence="11">
    <name type="scientific">Conogethes punctiferalis</name>
    <name type="common">Durian fruit borer</name>
    <name type="synonym">Astura punctiferalis</name>
    <dbReference type="NCBI Taxonomy" id="1133088"/>
    <lineage>
        <taxon>Eukaryota</taxon>
        <taxon>Metazoa</taxon>
        <taxon>Ecdysozoa</taxon>
        <taxon>Arthropoda</taxon>
        <taxon>Hexapoda</taxon>
        <taxon>Insecta</taxon>
        <taxon>Pterygota</taxon>
        <taxon>Neoptera</taxon>
        <taxon>Endopterygota</taxon>
        <taxon>Lepidoptera</taxon>
        <taxon>Glossata</taxon>
        <taxon>Ditrysia</taxon>
        <taxon>Pyraloidea</taxon>
        <taxon>Crambidae</taxon>
        <taxon>Spilomelinae</taxon>
        <taxon>Conogethes</taxon>
    </lineage>
</organism>
<comment type="subcellular location">
    <subcellularLocation>
        <location evidence="1">Cell membrane</location>
        <topology evidence="1">Multi-pass membrane protein</topology>
    </subcellularLocation>
</comment>
<feature type="transmembrane region" description="Helical" evidence="10">
    <location>
        <begin position="58"/>
        <end position="82"/>
    </location>
</feature>
<evidence type="ECO:0000256" key="6">
    <source>
        <dbReference type="ARBA" id="ARBA00022989"/>
    </source>
</evidence>
<name>A0A146JVP7_CONPF</name>
<dbReference type="Pfam" id="PF02949">
    <property type="entry name" value="7tm_6"/>
    <property type="match status" value="1"/>
</dbReference>
<feature type="non-terminal residue" evidence="11">
    <location>
        <position position="1"/>
    </location>
</feature>
<feature type="transmembrane region" description="Helical" evidence="10">
    <location>
        <begin position="203"/>
        <end position="233"/>
    </location>
</feature>
<evidence type="ECO:0000313" key="11">
    <source>
        <dbReference type="EMBL" id="JAP88592.1"/>
    </source>
</evidence>
<evidence type="ECO:0000256" key="8">
    <source>
        <dbReference type="ARBA" id="ARBA00023170"/>
    </source>
</evidence>
<proteinExistence type="evidence at transcript level"/>
<dbReference type="InterPro" id="IPR004117">
    <property type="entry name" value="7tm6_olfct_rcpt"/>
</dbReference>
<evidence type="ECO:0000256" key="10">
    <source>
        <dbReference type="SAM" id="Phobius"/>
    </source>
</evidence>
<dbReference type="PANTHER" id="PTHR21137">
    <property type="entry name" value="ODORANT RECEPTOR"/>
    <property type="match status" value="1"/>
</dbReference>
<sequence length="424" mass="47701">MQSDLSKEQYKNSMMLQIREFGPAYSDLPTMMQNVAKLLRVLTLNIDNEYNKPIPIHCYILTIATAAAYTYVFAISAGWFVVKRCIPNHDVIGAIILFSLSISSEIGSAKFFYLYLYRDIVRKIVRQTLEFDAGIVPGSRYSKSVLQTMRKAKVRAIAFWFIIMGNGVVYVFKSLLTPGRHFMDDVYTIFGLEPMQKSPNYEIGYALVSAAVWFLCYVPANVTALLIVVAGYVEAQMVALTQELLHLWPDAVQHYQDVQFSTFTSRTNTKSRQRILNDFINIKLQDVIKRHSKNVHLLQMLENVFKGAIALEFTLLALGLVAELLGGLQNTYLEIPYAFVQVAMDCWTGQRVIDASTSFEAAVYASNWEHFDVANMKIVLLMLGSAQKTMTLSAGGVTMLSFASLMSVVKSIYSAYTALQSTIK</sequence>
<evidence type="ECO:0000256" key="4">
    <source>
        <dbReference type="ARBA" id="ARBA00022692"/>
    </source>
</evidence>
<protein>
    <submittedName>
        <fullName evidence="11">OBP</fullName>
    </submittedName>
</protein>
<keyword evidence="6 10" id="KW-1133">Transmembrane helix</keyword>
<evidence type="ECO:0000256" key="2">
    <source>
        <dbReference type="ARBA" id="ARBA00022475"/>
    </source>
</evidence>
<evidence type="ECO:0000256" key="1">
    <source>
        <dbReference type="ARBA" id="ARBA00004651"/>
    </source>
</evidence>
<evidence type="ECO:0000256" key="5">
    <source>
        <dbReference type="ARBA" id="ARBA00022725"/>
    </source>
</evidence>
<reference evidence="11" key="1">
    <citation type="submission" date="2015-12" db="EMBL/GenBank/DDBJ databases">
        <title>Antennal transcriptome and differential expression of olfactory genes in the yellow peach moth, Conogethes punctiferalis (Guen e) (Lepidoptera: Crambidae).</title>
        <authorList>
            <person name="Du Y."/>
        </authorList>
    </citation>
    <scope>NUCLEOTIDE SEQUENCE</scope>
    <source>
        <tissue evidence="11">Antennae</tissue>
    </source>
</reference>
<feature type="transmembrane region" description="Helical" evidence="10">
    <location>
        <begin position="157"/>
        <end position="176"/>
    </location>
</feature>